<evidence type="ECO:0000256" key="1">
    <source>
        <dbReference type="SAM" id="Phobius"/>
    </source>
</evidence>
<comment type="caution">
    <text evidence="2">The sequence shown here is derived from an EMBL/GenBank/DDBJ whole genome shotgun (WGS) entry which is preliminary data.</text>
</comment>
<dbReference type="Proteomes" id="UP000228859">
    <property type="component" value="Unassembled WGS sequence"/>
</dbReference>
<evidence type="ECO:0000313" key="3">
    <source>
        <dbReference type="Proteomes" id="UP000228859"/>
    </source>
</evidence>
<name>A0A2D3WGT8_9BACT</name>
<keyword evidence="1" id="KW-0472">Membrane</keyword>
<organism evidence="2 3">
    <name type="scientific">Sulfuricurvum kujiense</name>
    <dbReference type="NCBI Taxonomy" id="148813"/>
    <lineage>
        <taxon>Bacteria</taxon>
        <taxon>Pseudomonadati</taxon>
        <taxon>Campylobacterota</taxon>
        <taxon>Epsilonproteobacteria</taxon>
        <taxon>Campylobacterales</taxon>
        <taxon>Sulfurimonadaceae</taxon>
        <taxon>Sulfuricurvum</taxon>
    </lineage>
</organism>
<sequence length="89" mass="10184">MRLIVYIFMFAFAFLLFKAFFLDAYLEEKRISDGNTTVETVEEEIPSEVVSVPREGNISGMAVPKKEQSEVKKMPLDQLGDDLTKHIKL</sequence>
<feature type="transmembrane region" description="Helical" evidence="1">
    <location>
        <begin position="6"/>
        <end position="26"/>
    </location>
</feature>
<accession>A0A2D3WGT8</accession>
<keyword evidence="1" id="KW-1133">Transmembrane helix</keyword>
<dbReference type="EMBL" id="DLUI01000041">
    <property type="protein sequence ID" value="DAB39125.1"/>
    <property type="molecule type" value="Genomic_DNA"/>
</dbReference>
<keyword evidence="1" id="KW-0812">Transmembrane</keyword>
<evidence type="ECO:0000313" key="2">
    <source>
        <dbReference type="EMBL" id="DAB39125.1"/>
    </source>
</evidence>
<proteinExistence type="predicted"/>
<dbReference type="RefSeq" id="WP_294893447.1">
    <property type="nucleotide sequence ID" value="NZ_DLUI01000041.1"/>
</dbReference>
<reference evidence="2 3" key="1">
    <citation type="journal article" date="2017" name="Front. Microbiol.">
        <title>Comparative Genomic Analysis of the Class Epsilonproteobacteria and Proposed Reclassification to Epsilonbacteraeota (phyl. nov.).</title>
        <authorList>
            <person name="Waite D.W."/>
            <person name="Vanwonterghem I."/>
            <person name="Rinke C."/>
            <person name="Parks D.H."/>
            <person name="Zhang Y."/>
            <person name="Takai K."/>
            <person name="Sievert S.M."/>
            <person name="Simon J."/>
            <person name="Campbell B.J."/>
            <person name="Hanson T.E."/>
            <person name="Woyke T."/>
            <person name="Klotz M.G."/>
            <person name="Hugenholtz P."/>
        </authorList>
    </citation>
    <scope>NUCLEOTIDE SEQUENCE [LARGE SCALE GENOMIC DNA]</scope>
    <source>
        <strain evidence="2">UBA12443</strain>
    </source>
</reference>
<protein>
    <submittedName>
        <fullName evidence="2">Uncharacterized protein</fullName>
    </submittedName>
</protein>
<gene>
    <name evidence="2" type="ORF">CFH83_02390</name>
</gene>
<dbReference type="AlphaFoldDB" id="A0A2D3WGT8"/>